<feature type="domain" description="Pirin N-terminal" evidence="4">
    <location>
        <begin position="45"/>
        <end position="147"/>
    </location>
</feature>
<dbReference type="AlphaFoldDB" id="A0A8J7PHX8"/>
<dbReference type="Gene3D" id="2.60.120.10">
    <property type="entry name" value="Jelly Rolls"/>
    <property type="match status" value="2"/>
</dbReference>
<comment type="similarity">
    <text evidence="1 3">Belongs to the pirin family.</text>
</comment>
<evidence type="ECO:0000313" key="7">
    <source>
        <dbReference type="Proteomes" id="UP000664277"/>
    </source>
</evidence>
<dbReference type="InterPro" id="IPR012093">
    <property type="entry name" value="Pirin"/>
</dbReference>
<dbReference type="PANTHER" id="PTHR13903:SF31">
    <property type="entry name" value="CUPIN-DOMAIN CONTAINING PROTEIN"/>
    <property type="match status" value="1"/>
</dbReference>
<feature type="binding site" evidence="2">
    <location>
        <position position="125"/>
    </location>
    <ligand>
        <name>Fe cation</name>
        <dbReference type="ChEBI" id="CHEBI:24875"/>
    </ligand>
</feature>
<dbReference type="PANTHER" id="PTHR13903">
    <property type="entry name" value="PIRIN-RELATED"/>
    <property type="match status" value="1"/>
</dbReference>
<evidence type="ECO:0000313" key="6">
    <source>
        <dbReference type="EMBL" id="MBN8660633.1"/>
    </source>
</evidence>
<name>A0A8J7PHX8_9BACT</name>
<feature type="domain" description="Pirin C-terminal" evidence="5">
    <location>
        <begin position="266"/>
        <end position="336"/>
    </location>
</feature>
<comment type="cofactor">
    <cofactor evidence="2">
        <name>Fe cation</name>
        <dbReference type="ChEBI" id="CHEBI:24875"/>
    </cofactor>
    <text evidence="2">Binds 1 Fe cation per subunit.</text>
</comment>
<organism evidence="6 7">
    <name type="scientific">Candidatus Obscuribacter phosphatis</name>
    <dbReference type="NCBI Taxonomy" id="1906157"/>
    <lineage>
        <taxon>Bacteria</taxon>
        <taxon>Bacillati</taxon>
        <taxon>Candidatus Melainabacteria</taxon>
        <taxon>Candidatus Obscuribacterales</taxon>
        <taxon>Candidatus Obscuribacteraceae</taxon>
        <taxon>Candidatus Obscuribacter</taxon>
    </lineage>
</organism>
<protein>
    <submittedName>
        <fullName evidence="6">Pirin family protein</fullName>
    </submittedName>
</protein>
<evidence type="ECO:0000256" key="3">
    <source>
        <dbReference type="RuleBase" id="RU003457"/>
    </source>
</evidence>
<comment type="caution">
    <text evidence="6">The sequence shown here is derived from an EMBL/GenBank/DDBJ whole genome shotgun (WGS) entry which is preliminary data.</text>
</comment>
<dbReference type="SUPFAM" id="SSF51182">
    <property type="entry name" value="RmlC-like cupins"/>
    <property type="match status" value="1"/>
</dbReference>
<dbReference type="PIRSF" id="PIRSF006232">
    <property type="entry name" value="Pirin"/>
    <property type="match status" value="1"/>
</dbReference>
<dbReference type="InterPro" id="IPR014710">
    <property type="entry name" value="RmlC-like_jellyroll"/>
</dbReference>
<dbReference type="Proteomes" id="UP000664277">
    <property type="component" value="Unassembled WGS sequence"/>
</dbReference>
<dbReference type="InterPro" id="IPR003829">
    <property type="entry name" value="Pirin_N_dom"/>
</dbReference>
<keyword evidence="2" id="KW-0408">Iron</keyword>
<feature type="binding site" evidence="2">
    <location>
        <position position="83"/>
    </location>
    <ligand>
        <name>Fe cation</name>
        <dbReference type="ChEBI" id="CHEBI:24875"/>
    </ligand>
</feature>
<dbReference type="EMBL" id="JAFLCK010000012">
    <property type="protein sequence ID" value="MBN8660633.1"/>
    <property type="molecule type" value="Genomic_DNA"/>
</dbReference>
<accession>A0A8J7PHX8</accession>
<dbReference type="CDD" id="cd02909">
    <property type="entry name" value="cupin_pirin_N"/>
    <property type="match status" value="1"/>
</dbReference>
<evidence type="ECO:0000259" key="5">
    <source>
        <dbReference type="Pfam" id="PF05726"/>
    </source>
</evidence>
<proteinExistence type="inferred from homology"/>
<reference evidence="6" key="1">
    <citation type="submission" date="2021-02" db="EMBL/GenBank/DDBJ databases">
        <title>Genome-Resolved Metagenomics of a Microbial Community Performing Photosynthetic Biological Nutrient Removal.</title>
        <authorList>
            <person name="Mcdaniel E.A."/>
        </authorList>
    </citation>
    <scope>NUCLEOTIDE SEQUENCE</scope>
    <source>
        <strain evidence="6">UWPOB_OBS1</strain>
    </source>
</reference>
<feature type="binding site" evidence="2">
    <location>
        <position position="127"/>
    </location>
    <ligand>
        <name>Fe cation</name>
        <dbReference type="ChEBI" id="CHEBI:24875"/>
    </ligand>
</feature>
<evidence type="ECO:0000259" key="4">
    <source>
        <dbReference type="Pfam" id="PF02678"/>
    </source>
</evidence>
<dbReference type="Pfam" id="PF05726">
    <property type="entry name" value="Pirin_C"/>
    <property type="match status" value="1"/>
</dbReference>
<dbReference type="Pfam" id="PF02678">
    <property type="entry name" value="Pirin"/>
    <property type="match status" value="1"/>
</dbReference>
<evidence type="ECO:0000256" key="2">
    <source>
        <dbReference type="PIRSR" id="PIRSR006232-1"/>
    </source>
</evidence>
<dbReference type="GO" id="GO:0046872">
    <property type="term" value="F:metal ion binding"/>
    <property type="evidence" value="ECO:0007669"/>
    <property type="project" value="UniProtKB-KW"/>
</dbReference>
<sequence length="346" mass="37624">MKKSSNSAKGQLTQGLASSDFEASRAVSSVVSSRFVREGAGFAVARPFPLAGLEELDPFLLLDHMLPEKLLPGQAKGAPEHPHRGFETVTYLLAGEMEHRDSAGNSGFLRPGDVQWMTAGSGVIHSEMPSQVLLRDGGVLHGFQLWVNLPASKKMMAPRYQDLRSESIKEIESEDGLKRVRLIAGKFENHQSVCVTEIPIVYLHVRLLKNGVFEYQPEPLQTVLAYFFGGQTVLRVSQKNLESALSGPAGASVEPTSSSALVSAAEPVVQVQAEELAIFEQSNLPVRIFNESDATLEFLFLVGKPIGEPVARYGPFVMNTRREIEQAVLDFQSGNFVSASSGRALG</sequence>
<feature type="binding site" evidence="2">
    <location>
        <position position="81"/>
    </location>
    <ligand>
        <name>Fe cation</name>
        <dbReference type="ChEBI" id="CHEBI:24875"/>
    </ligand>
</feature>
<dbReference type="InterPro" id="IPR011051">
    <property type="entry name" value="RmlC_Cupin_sf"/>
</dbReference>
<dbReference type="InterPro" id="IPR008778">
    <property type="entry name" value="Pirin_C_dom"/>
</dbReference>
<evidence type="ECO:0000256" key="1">
    <source>
        <dbReference type="ARBA" id="ARBA00008416"/>
    </source>
</evidence>
<keyword evidence="2" id="KW-0479">Metal-binding</keyword>
<gene>
    <name evidence="6" type="ORF">J0M35_09740</name>
</gene>